<dbReference type="AlphaFoldDB" id="A0A0C3JYZ3"/>
<dbReference type="PANTHER" id="PTHR14879">
    <property type="entry name" value="CASPASE REGULATOR, RING FINGER DOMAIN-CONTAINING"/>
    <property type="match status" value="1"/>
</dbReference>
<dbReference type="EMBL" id="KN831945">
    <property type="protein sequence ID" value="KIO14343.1"/>
    <property type="molecule type" value="Genomic_DNA"/>
</dbReference>
<keyword evidence="2 4" id="KW-0863">Zinc-finger</keyword>
<dbReference type="SUPFAM" id="SSF57850">
    <property type="entry name" value="RING/U-box"/>
    <property type="match status" value="1"/>
</dbReference>
<proteinExistence type="predicted"/>
<dbReference type="Proteomes" id="UP000054217">
    <property type="component" value="Unassembled WGS sequence"/>
</dbReference>
<reference evidence="9" key="2">
    <citation type="submission" date="2015-01" db="EMBL/GenBank/DDBJ databases">
        <title>Evolutionary Origins and Diversification of the Mycorrhizal Mutualists.</title>
        <authorList>
            <consortium name="DOE Joint Genome Institute"/>
            <consortium name="Mycorrhizal Genomics Consortium"/>
            <person name="Kohler A."/>
            <person name="Kuo A."/>
            <person name="Nagy L.G."/>
            <person name="Floudas D."/>
            <person name="Copeland A."/>
            <person name="Barry K.W."/>
            <person name="Cichocki N."/>
            <person name="Veneault-Fourrey C."/>
            <person name="LaButti K."/>
            <person name="Lindquist E.A."/>
            <person name="Lipzen A."/>
            <person name="Lundell T."/>
            <person name="Morin E."/>
            <person name="Murat C."/>
            <person name="Riley R."/>
            <person name="Ohm R."/>
            <person name="Sun H."/>
            <person name="Tunlid A."/>
            <person name="Henrissat B."/>
            <person name="Grigoriev I.V."/>
            <person name="Hibbett D.S."/>
            <person name="Martin F."/>
        </authorList>
    </citation>
    <scope>NUCLEOTIDE SEQUENCE [LARGE SCALE GENOMIC DNA]</scope>
    <source>
        <strain evidence="9">Marx 270</strain>
    </source>
</reference>
<dbReference type="InterPro" id="IPR013083">
    <property type="entry name" value="Znf_RING/FYVE/PHD"/>
</dbReference>
<dbReference type="GO" id="GO:0008270">
    <property type="term" value="F:zinc ion binding"/>
    <property type="evidence" value="ECO:0007669"/>
    <property type="project" value="UniProtKB-KW"/>
</dbReference>
<dbReference type="HOGENOM" id="CLU_040332_0_0_1"/>
<keyword evidence="1" id="KW-0479">Metal-binding</keyword>
<dbReference type="InterPro" id="IPR000306">
    <property type="entry name" value="Znf_FYVE"/>
</dbReference>
<evidence type="ECO:0000259" key="7">
    <source>
        <dbReference type="PROSITE" id="PS50178"/>
    </source>
</evidence>
<dbReference type="InterPro" id="IPR017455">
    <property type="entry name" value="Znf_FYVE-rel"/>
</dbReference>
<dbReference type="SUPFAM" id="SSF57903">
    <property type="entry name" value="FYVE/PHD zinc finger"/>
    <property type="match status" value="1"/>
</dbReference>
<accession>A0A0C3JYZ3</accession>
<feature type="domain" description="FYVE-type" evidence="7">
    <location>
        <begin position="18"/>
        <end position="82"/>
    </location>
</feature>
<evidence type="ECO:0008006" key="10">
    <source>
        <dbReference type="Google" id="ProtNLM"/>
    </source>
</evidence>
<dbReference type="Pfam" id="PF13920">
    <property type="entry name" value="zf-C3HC4_3"/>
    <property type="match status" value="1"/>
</dbReference>
<protein>
    <recommendedName>
        <fullName evidence="10">RING-type domain-containing protein</fullName>
    </recommendedName>
</protein>
<feature type="compositionally biased region" description="Polar residues" evidence="5">
    <location>
        <begin position="440"/>
        <end position="461"/>
    </location>
</feature>
<dbReference type="InterPro" id="IPR001841">
    <property type="entry name" value="Znf_RING"/>
</dbReference>
<dbReference type="Pfam" id="PF01363">
    <property type="entry name" value="FYVE"/>
    <property type="match status" value="1"/>
</dbReference>
<evidence type="ECO:0000313" key="8">
    <source>
        <dbReference type="EMBL" id="KIO14343.1"/>
    </source>
</evidence>
<dbReference type="InterPro" id="IPR051728">
    <property type="entry name" value="RING-FYVE_E3_ubiquitin-ligase"/>
</dbReference>
<dbReference type="STRING" id="870435.A0A0C3JYZ3"/>
<dbReference type="PROSITE" id="PS50089">
    <property type="entry name" value="ZF_RING_2"/>
    <property type="match status" value="1"/>
</dbReference>
<dbReference type="SMART" id="SM00064">
    <property type="entry name" value="FYVE"/>
    <property type="match status" value="1"/>
</dbReference>
<evidence type="ECO:0000256" key="1">
    <source>
        <dbReference type="ARBA" id="ARBA00022723"/>
    </source>
</evidence>
<keyword evidence="3" id="KW-0862">Zinc</keyword>
<evidence type="ECO:0000256" key="4">
    <source>
        <dbReference type="PROSITE-ProRule" id="PRU00175"/>
    </source>
</evidence>
<keyword evidence="9" id="KW-1185">Reference proteome</keyword>
<dbReference type="SMART" id="SM00184">
    <property type="entry name" value="RING"/>
    <property type="match status" value="2"/>
</dbReference>
<evidence type="ECO:0000259" key="6">
    <source>
        <dbReference type="PROSITE" id="PS50089"/>
    </source>
</evidence>
<evidence type="ECO:0000256" key="5">
    <source>
        <dbReference type="SAM" id="MobiDB-lite"/>
    </source>
</evidence>
<dbReference type="InterPro" id="IPR011011">
    <property type="entry name" value="Znf_FYVE_PHD"/>
</dbReference>
<feature type="domain" description="RING-type" evidence="6">
    <location>
        <begin position="472"/>
        <end position="511"/>
    </location>
</feature>
<organism evidence="8 9">
    <name type="scientific">Pisolithus tinctorius Marx 270</name>
    <dbReference type="NCBI Taxonomy" id="870435"/>
    <lineage>
        <taxon>Eukaryota</taxon>
        <taxon>Fungi</taxon>
        <taxon>Dikarya</taxon>
        <taxon>Basidiomycota</taxon>
        <taxon>Agaricomycotina</taxon>
        <taxon>Agaricomycetes</taxon>
        <taxon>Agaricomycetidae</taxon>
        <taxon>Boletales</taxon>
        <taxon>Sclerodermatineae</taxon>
        <taxon>Pisolithaceae</taxon>
        <taxon>Pisolithus</taxon>
    </lineage>
</organism>
<gene>
    <name evidence="8" type="ORF">M404DRAFT_992615</name>
</gene>
<feature type="compositionally biased region" description="Basic and acidic residues" evidence="5">
    <location>
        <begin position="213"/>
        <end position="226"/>
    </location>
</feature>
<feature type="compositionally biased region" description="Low complexity" evidence="5">
    <location>
        <begin position="245"/>
        <end position="262"/>
    </location>
</feature>
<feature type="compositionally biased region" description="Polar residues" evidence="5">
    <location>
        <begin position="169"/>
        <end position="207"/>
    </location>
</feature>
<name>A0A0C3JYZ3_PISTI</name>
<feature type="compositionally biased region" description="Polar residues" evidence="5">
    <location>
        <begin position="267"/>
        <end position="278"/>
    </location>
</feature>
<reference evidence="8 9" key="1">
    <citation type="submission" date="2014-04" db="EMBL/GenBank/DDBJ databases">
        <authorList>
            <consortium name="DOE Joint Genome Institute"/>
            <person name="Kuo A."/>
            <person name="Kohler A."/>
            <person name="Costa M.D."/>
            <person name="Nagy L.G."/>
            <person name="Floudas D."/>
            <person name="Copeland A."/>
            <person name="Barry K.W."/>
            <person name="Cichocki N."/>
            <person name="Veneault-Fourrey C."/>
            <person name="LaButti K."/>
            <person name="Lindquist E.A."/>
            <person name="Lipzen A."/>
            <person name="Lundell T."/>
            <person name="Morin E."/>
            <person name="Murat C."/>
            <person name="Sun H."/>
            <person name="Tunlid A."/>
            <person name="Henrissat B."/>
            <person name="Grigoriev I.V."/>
            <person name="Hibbett D.S."/>
            <person name="Martin F."/>
            <person name="Nordberg H.P."/>
            <person name="Cantor M.N."/>
            <person name="Hua S.X."/>
        </authorList>
    </citation>
    <scope>NUCLEOTIDE SEQUENCE [LARGE SCALE GENOMIC DNA]</scope>
    <source>
        <strain evidence="8 9">Marx 270</strain>
    </source>
</reference>
<dbReference type="PROSITE" id="PS50178">
    <property type="entry name" value="ZF_FYVE"/>
    <property type="match status" value="1"/>
</dbReference>
<feature type="region of interest" description="Disordered" evidence="5">
    <location>
        <begin position="168"/>
        <end position="308"/>
    </location>
</feature>
<evidence type="ECO:0000313" key="9">
    <source>
        <dbReference type="Proteomes" id="UP000054217"/>
    </source>
</evidence>
<evidence type="ECO:0000256" key="2">
    <source>
        <dbReference type="ARBA" id="ARBA00022771"/>
    </source>
</evidence>
<dbReference type="PANTHER" id="PTHR14879:SF5">
    <property type="entry name" value="RING-TYPE DOMAIN-CONTAINING PROTEIN"/>
    <property type="match status" value="1"/>
</dbReference>
<dbReference type="InParanoid" id="A0A0C3JYZ3"/>
<dbReference type="Gene3D" id="3.30.40.10">
    <property type="entry name" value="Zinc/RING finger domain, C3HC4 (zinc finger)"/>
    <property type="match status" value="2"/>
</dbReference>
<feature type="region of interest" description="Disordered" evidence="5">
    <location>
        <begin position="375"/>
        <end position="463"/>
    </location>
</feature>
<feature type="compositionally biased region" description="Pro residues" evidence="5">
    <location>
        <begin position="284"/>
        <end position="307"/>
    </location>
</feature>
<sequence>MSRQGLPLLSGPPPPPSLPEASTCRKCGKEFGIVFNRQRKCMHCGYTYCTNCTDYQALMPRPAPVRGYDLAHVCAYCIELLNVTSLGKNQLRTLPLSKLRRYVDAYNIPIKGAVDKNDIVDALIATRTPQGCLPAANEAHYRKHAVPKYASRGGPFHHSAAAYARNLFNRGTSNNPPPASSRTGSNHAGNTSRTPNSATSHSVNSRAQPFPRPDLDEVYGHPEANHRPYASRSAPTSGGRARAASHPSNSGSPWTSSNSRSRAPPGQSRTTSFSRQNHPASDRPTPPPPAPAPPPPASAAPCTPPPLETLLTQSRSAIAGLSVAMLKKILWEARVRIPPGVCEKEDLVDRVWIFLEEERRRVDRDNDEDYYEDIDTEWRDAQPGPANPGHEFPDYDDDHIYDEFGMNGRERTGGGGGGHSSAPETDTGARPRPITPQPSGPQSQSHASTDSTRSKGKSQQSKHLDADRSGLCVVCQDADANIAVVDCGHLAMCRGCSDLVMQSSRECPLCRTRIVTEARLLRIFKT</sequence>
<dbReference type="OrthoDB" id="3045089at2759"/>
<evidence type="ECO:0000256" key="3">
    <source>
        <dbReference type="ARBA" id="ARBA00022833"/>
    </source>
</evidence>